<feature type="transmembrane region" description="Helical" evidence="1">
    <location>
        <begin position="66"/>
        <end position="84"/>
    </location>
</feature>
<dbReference type="RefSeq" id="WP_312869282.1">
    <property type="nucleotide sequence ID" value="NZ_WMBA01000130.1"/>
</dbReference>
<evidence type="ECO:0000313" key="4">
    <source>
        <dbReference type="Proteomes" id="UP000440096"/>
    </source>
</evidence>
<keyword evidence="1" id="KW-0472">Membrane</keyword>
<comment type="caution">
    <text evidence="3">The sequence shown here is derived from an EMBL/GenBank/DDBJ whole genome shotgun (WGS) entry which is preliminary data.</text>
</comment>
<keyword evidence="1" id="KW-1133">Transmembrane helix</keyword>
<dbReference type="EMBL" id="WMBA01000130">
    <property type="protein sequence ID" value="MTD59665.1"/>
    <property type="molecule type" value="Genomic_DNA"/>
</dbReference>
<sequence length="211" mass="22981">MIFWLLADVPIIIDRDAAQRAAAAELAKAEYHAADPGLVNRILNWLGQRLSDLFDAASAAVPGGPLGLLVLLAVLVLVAVVVRLRVGKLSRNTRVPAMVFEDRARTAHEYRQAAESAFVAGDFAAAVRERFRAVVRGLEEREVLEALSGRTADEAARDAAVRLPAAREELAAAARLFDDVHYGDRPATGDDYRRLVALDDLVHRERPGVLT</sequence>
<dbReference type="Proteomes" id="UP000440096">
    <property type="component" value="Unassembled WGS sequence"/>
</dbReference>
<keyword evidence="4" id="KW-1185">Reference proteome</keyword>
<dbReference type="AlphaFoldDB" id="A0A6N7ZD82"/>
<evidence type="ECO:0000313" key="3">
    <source>
        <dbReference type="EMBL" id="MTD59665.1"/>
    </source>
</evidence>
<dbReference type="InterPro" id="IPR025403">
    <property type="entry name" value="TgpA-like_C"/>
</dbReference>
<reference evidence="3 4" key="1">
    <citation type="submission" date="2019-11" db="EMBL/GenBank/DDBJ databases">
        <title>Draft genome of Amycolatopsis RM579.</title>
        <authorList>
            <person name="Duangmal K."/>
            <person name="Mingma R."/>
        </authorList>
    </citation>
    <scope>NUCLEOTIDE SEQUENCE [LARGE SCALE GENOMIC DNA]</scope>
    <source>
        <strain evidence="3 4">RM579</strain>
    </source>
</reference>
<evidence type="ECO:0000259" key="2">
    <source>
        <dbReference type="Pfam" id="PF13559"/>
    </source>
</evidence>
<gene>
    <name evidence="3" type="ORF">GKO32_37645</name>
</gene>
<feature type="domain" description="Protein-glutamine gamma-glutamyltransferase-like C-terminal" evidence="2">
    <location>
        <begin position="130"/>
        <end position="199"/>
    </location>
</feature>
<proteinExistence type="predicted"/>
<organism evidence="3 4">
    <name type="scientific">Amycolatopsis pithecellobii</name>
    <dbReference type="NCBI Taxonomy" id="664692"/>
    <lineage>
        <taxon>Bacteria</taxon>
        <taxon>Bacillati</taxon>
        <taxon>Actinomycetota</taxon>
        <taxon>Actinomycetes</taxon>
        <taxon>Pseudonocardiales</taxon>
        <taxon>Pseudonocardiaceae</taxon>
        <taxon>Amycolatopsis</taxon>
    </lineage>
</organism>
<name>A0A6N7ZD82_9PSEU</name>
<accession>A0A6N7ZD82</accession>
<dbReference type="Pfam" id="PF13559">
    <property type="entry name" value="DUF4129"/>
    <property type="match status" value="1"/>
</dbReference>
<protein>
    <submittedName>
        <fullName evidence="3">DUF4129 domain-containing protein</fullName>
    </submittedName>
</protein>
<evidence type="ECO:0000256" key="1">
    <source>
        <dbReference type="SAM" id="Phobius"/>
    </source>
</evidence>
<keyword evidence="1" id="KW-0812">Transmembrane</keyword>